<proteinExistence type="predicted"/>
<evidence type="ECO:0000313" key="3">
    <source>
        <dbReference type="Proteomes" id="UP001596022"/>
    </source>
</evidence>
<accession>A0ABV9GR11</accession>
<evidence type="ECO:0000256" key="1">
    <source>
        <dbReference type="SAM" id="Phobius"/>
    </source>
</evidence>
<feature type="transmembrane region" description="Helical" evidence="1">
    <location>
        <begin position="6"/>
        <end position="24"/>
    </location>
</feature>
<comment type="caution">
    <text evidence="2">The sequence shown here is derived from an EMBL/GenBank/DDBJ whole genome shotgun (WGS) entry which is preliminary data.</text>
</comment>
<feature type="transmembrane region" description="Helical" evidence="1">
    <location>
        <begin position="44"/>
        <end position="62"/>
    </location>
</feature>
<dbReference type="EMBL" id="JBHSFW010000005">
    <property type="protein sequence ID" value="MFC4619085.1"/>
    <property type="molecule type" value="Genomic_DNA"/>
</dbReference>
<keyword evidence="1" id="KW-0472">Membrane</keyword>
<dbReference type="Proteomes" id="UP001596022">
    <property type="component" value="Unassembled WGS sequence"/>
</dbReference>
<organism evidence="2 3">
    <name type="scientific">Camelliibacillus cellulosilyticus</name>
    <dbReference type="NCBI Taxonomy" id="2174486"/>
    <lineage>
        <taxon>Bacteria</taxon>
        <taxon>Bacillati</taxon>
        <taxon>Bacillota</taxon>
        <taxon>Bacilli</taxon>
        <taxon>Bacillales</taxon>
        <taxon>Sporolactobacillaceae</taxon>
        <taxon>Camelliibacillus</taxon>
    </lineage>
</organism>
<dbReference type="RefSeq" id="WP_376846184.1">
    <property type="nucleotide sequence ID" value="NZ_JBHSFW010000005.1"/>
</dbReference>
<sequence>MLFFIFVFFALIVLLAFNSLLYSLCIKREIPEEKRAKVFQTDNILITVMLLCAYFNLMLQFGTHL</sequence>
<protein>
    <submittedName>
        <fullName evidence="2">Uncharacterized protein</fullName>
    </submittedName>
</protein>
<evidence type="ECO:0000313" key="2">
    <source>
        <dbReference type="EMBL" id="MFC4619085.1"/>
    </source>
</evidence>
<reference evidence="3" key="1">
    <citation type="journal article" date="2019" name="Int. J. Syst. Evol. Microbiol.">
        <title>The Global Catalogue of Microorganisms (GCM) 10K type strain sequencing project: providing services to taxonomists for standard genome sequencing and annotation.</title>
        <authorList>
            <consortium name="The Broad Institute Genomics Platform"/>
            <consortium name="The Broad Institute Genome Sequencing Center for Infectious Disease"/>
            <person name="Wu L."/>
            <person name="Ma J."/>
        </authorList>
    </citation>
    <scope>NUCLEOTIDE SEQUENCE [LARGE SCALE GENOMIC DNA]</scope>
    <source>
        <strain evidence="3">CGMCC 1.16306</strain>
    </source>
</reference>
<gene>
    <name evidence="2" type="ORF">ACFO4N_10205</name>
</gene>
<name>A0ABV9GR11_9BACL</name>
<keyword evidence="1" id="KW-0812">Transmembrane</keyword>
<keyword evidence="3" id="KW-1185">Reference proteome</keyword>
<keyword evidence="1" id="KW-1133">Transmembrane helix</keyword>